<dbReference type="EMBL" id="CM046400">
    <property type="protein sequence ID" value="KAI8523723.1"/>
    <property type="molecule type" value="Genomic_DNA"/>
</dbReference>
<keyword evidence="2" id="KW-1185">Reference proteome</keyword>
<organism evidence="1 2">
    <name type="scientific">Rhododendron molle</name>
    <name type="common">Chinese azalea</name>
    <name type="synonym">Azalea mollis</name>
    <dbReference type="NCBI Taxonomy" id="49168"/>
    <lineage>
        <taxon>Eukaryota</taxon>
        <taxon>Viridiplantae</taxon>
        <taxon>Streptophyta</taxon>
        <taxon>Embryophyta</taxon>
        <taxon>Tracheophyta</taxon>
        <taxon>Spermatophyta</taxon>
        <taxon>Magnoliopsida</taxon>
        <taxon>eudicotyledons</taxon>
        <taxon>Gunneridae</taxon>
        <taxon>Pentapetalae</taxon>
        <taxon>asterids</taxon>
        <taxon>Ericales</taxon>
        <taxon>Ericaceae</taxon>
        <taxon>Ericoideae</taxon>
        <taxon>Rhodoreae</taxon>
        <taxon>Rhododendron</taxon>
    </lineage>
</organism>
<accession>A0ACC0L688</accession>
<sequence length="1050" mass="116273">MSLRIPTFHLRCTLQNASKTTSQTFPRAFLTTHLQNPLDPNLLAQLHQHGSEDSEQTPYILNKLISVCAKSCFLHLGIQLHSAVIRMGFRSNVYINSALVDMYGKCGVISSCQQVFDEMPERNVVAWNSLMSAYIHTQYPEIAVGMFLEMLKGEMVLSPISVSTVLVGCVQLEAGELGAQVHGFCLKAGFCFHVVVGTGLIDMYSKCWSIDASRRFFDEMPEKNVVTWTSLVTGYAQNQQPFEAMILVREMSRSGLKSSDVTYTSLLSSFHSQYDLDHCKQVHCCISKEGLESNSYVAVTLVTAYAKCSSSLEDFYRVCSCVTIWDQVAWSAVITGFSNLEDGHDALICFSKMRQEGITEDFFTFTSILRATGTISALEVGKQVHCLVLKTGYTSNVYVQNALVSMYARCGKISIAKEVFLSMRKHDLISWNALISGFSHHGYGREAVEMFEQMRRTGIKPDLTTFLAVLSGCSHVGLLYKGLQYFELMKSDDALQPPKLEHYACIVDLYGRAGYLHEAEAFINNMPLDPGPQVLKALISACQVHGNTEIAVRSARKLVELYPSDPATYILLANVLANGGYWDDAAGVRKLMFDRGVRKKPAQTESKSMPKQKAMEVEDSFSKAQSKLLYLDWKYWRSLEKIVLTGQELKTCCSRFAAMAQPNGLRKINTAGTPTTPRGRASPTFEQLLHGDDSSWASSPTTTLGKDHEHGEHDDHHNKKSVLAKVKETAKKMKNSLSKKKHGHEDTGSPSVGVTLEEEEDEHEEDSEYLGAPMYESEMAPEPYKETARQHPRAIPVVSENRVLLSSVKNEAEQEKNTHNKTITETVSDKLGPAYAAVSDATHAIASKIAGLTVATDTGDDSAADNGMMKLGKGSEMWDKGVSVKEYLMNKFEPGEDERALSQAITEAISPRRVTGDVGVVEKVKGAVNSLLHSDDSSSSQSATRATPLSPPVPVSTNLQQEKEAATSLLRNDESSFLSATRAANLSPPIPVSTNPHQGKYILILMFICRDLAIDELLRKKIMEEYSKRTKVEAGRRGRMLQVLKCLEFK</sequence>
<protein>
    <submittedName>
        <fullName evidence="1">Uncharacterized protein</fullName>
    </submittedName>
</protein>
<name>A0ACC0L688_RHOML</name>
<reference evidence="1" key="1">
    <citation type="submission" date="2022-02" db="EMBL/GenBank/DDBJ databases">
        <title>Plant Genome Project.</title>
        <authorList>
            <person name="Zhang R.-G."/>
        </authorList>
    </citation>
    <scope>NUCLEOTIDE SEQUENCE</scope>
    <source>
        <strain evidence="1">AT1</strain>
    </source>
</reference>
<comment type="caution">
    <text evidence="1">The sequence shown here is derived from an EMBL/GenBank/DDBJ whole genome shotgun (WGS) entry which is preliminary data.</text>
</comment>
<dbReference type="Proteomes" id="UP001062846">
    <property type="component" value="Chromosome 13"/>
</dbReference>
<evidence type="ECO:0000313" key="2">
    <source>
        <dbReference type="Proteomes" id="UP001062846"/>
    </source>
</evidence>
<gene>
    <name evidence="1" type="ORF">RHMOL_Rhmol13G0094600</name>
</gene>
<proteinExistence type="predicted"/>
<evidence type="ECO:0000313" key="1">
    <source>
        <dbReference type="EMBL" id="KAI8523723.1"/>
    </source>
</evidence>